<accession>A0A542Y2R5</accession>
<dbReference type="AlphaFoldDB" id="A0A542Y2R5"/>
<dbReference type="GO" id="GO:1904680">
    <property type="term" value="F:peptide transmembrane transporter activity"/>
    <property type="evidence" value="ECO:0007669"/>
    <property type="project" value="TreeGrafter"/>
</dbReference>
<evidence type="ECO:0000256" key="1">
    <source>
        <dbReference type="ARBA" id="ARBA00022729"/>
    </source>
</evidence>
<feature type="domain" description="Solute-binding protein family 5" evidence="2">
    <location>
        <begin position="101"/>
        <end position="469"/>
    </location>
</feature>
<reference evidence="3 4" key="1">
    <citation type="submission" date="2019-06" db="EMBL/GenBank/DDBJ databases">
        <title>Sequencing the genomes of 1000 actinobacteria strains.</title>
        <authorList>
            <person name="Klenk H.-P."/>
        </authorList>
    </citation>
    <scope>NUCLEOTIDE SEQUENCE [LARGE SCALE GENOMIC DNA]</scope>
    <source>
        <strain evidence="3 4">DSM 8803</strain>
    </source>
</reference>
<name>A0A542Y2R5_9MICO</name>
<gene>
    <name evidence="3" type="ORF">FB468_0356</name>
</gene>
<dbReference type="InterPro" id="IPR000914">
    <property type="entry name" value="SBP_5_dom"/>
</dbReference>
<proteinExistence type="predicted"/>
<evidence type="ECO:0000259" key="2">
    <source>
        <dbReference type="Pfam" id="PF00496"/>
    </source>
</evidence>
<dbReference type="Gene3D" id="3.10.105.10">
    <property type="entry name" value="Dipeptide-binding Protein, Domain 3"/>
    <property type="match status" value="1"/>
</dbReference>
<keyword evidence="4" id="KW-1185">Reference proteome</keyword>
<dbReference type="Gene3D" id="3.40.190.10">
    <property type="entry name" value="Periplasmic binding protein-like II"/>
    <property type="match status" value="1"/>
</dbReference>
<dbReference type="PANTHER" id="PTHR30290:SF38">
    <property type="entry name" value="D,D-DIPEPTIDE-BINDING PERIPLASMIC PROTEIN DDPA-RELATED"/>
    <property type="match status" value="1"/>
</dbReference>
<sequence length="551" mass="58919">MQDHGTRVRASRKWVSVVALATLAMTVTGCVPLQYPEARGPQTDVTEAPSTGKGMQSGGDLVMALSSEPDKLDPTTSTSLYTRFVMNAMCEKLYDIDADGQIVPQLATELPEVSADGLRVTIPVRTGAQFSDGTPFNADAVRGTLERNLTLEGSTRKAELGPIERVSAPDAETVVVEYATPFAPLTAALADRAGMILSPTALADDTTAFADSPSCVGAFKFVERIPQTSIKLERDPGYYAADEVHLDTITFRIMSDANIRAANLRSGDVHVADAISPQDADALMLERDIEVLQSGSLGYQGLTVNIGNTNGTGQPVEQREGPLASDPRVRQALSMSIDRPALVNSVFNNWYDPACSAISPNSPFATPASSNCPEFDPEGARALLQEAGVDIPLTVTLNVANSPDALRYSQALQASVREGGFNLRIEPVEYSTLLDMQKGGKFDLMQIGWSGRIDPHGNMATFLTTGAGNNDGGYNSAEMDDLLARAAQLSDIGERAELYGEAVELAQRDNPLIYTYRQRNITAHASDVAGVSTYTDGVVRLSRAGFVAEED</sequence>
<dbReference type="Gene3D" id="3.90.76.10">
    <property type="entry name" value="Dipeptide-binding Protein, Domain 1"/>
    <property type="match status" value="1"/>
</dbReference>
<dbReference type="EMBL" id="VFON01000001">
    <property type="protein sequence ID" value="TQL42366.1"/>
    <property type="molecule type" value="Genomic_DNA"/>
</dbReference>
<evidence type="ECO:0000313" key="4">
    <source>
        <dbReference type="Proteomes" id="UP000319094"/>
    </source>
</evidence>
<keyword evidence="1" id="KW-0732">Signal</keyword>
<organism evidence="3 4">
    <name type="scientific">Leucobacter komagatae</name>
    <dbReference type="NCBI Taxonomy" id="55969"/>
    <lineage>
        <taxon>Bacteria</taxon>
        <taxon>Bacillati</taxon>
        <taxon>Actinomycetota</taxon>
        <taxon>Actinomycetes</taxon>
        <taxon>Micrococcales</taxon>
        <taxon>Microbacteriaceae</taxon>
        <taxon>Leucobacter</taxon>
    </lineage>
</organism>
<dbReference type="Pfam" id="PF00496">
    <property type="entry name" value="SBP_bac_5"/>
    <property type="match status" value="1"/>
</dbReference>
<protein>
    <submittedName>
        <fullName evidence="3">Peptide/nickel transport system substrate-binding protein</fullName>
    </submittedName>
</protein>
<dbReference type="Proteomes" id="UP000319094">
    <property type="component" value="Unassembled WGS sequence"/>
</dbReference>
<dbReference type="GO" id="GO:0015833">
    <property type="term" value="P:peptide transport"/>
    <property type="evidence" value="ECO:0007669"/>
    <property type="project" value="TreeGrafter"/>
</dbReference>
<dbReference type="InterPro" id="IPR030678">
    <property type="entry name" value="Peptide/Ni-bd"/>
</dbReference>
<dbReference type="PANTHER" id="PTHR30290">
    <property type="entry name" value="PERIPLASMIC BINDING COMPONENT OF ABC TRANSPORTER"/>
    <property type="match status" value="1"/>
</dbReference>
<dbReference type="InterPro" id="IPR039424">
    <property type="entry name" value="SBP_5"/>
</dbReference>
<comment type="caution">
    <text evidence="3">The sequence shown here is derived from an EMBL/GenBank/DDBJ whole genome shotgun (WGS) entry which is preliminary data.</text>
</comment>
<dbReference type="PIRSF" id="PIRSF002741">
    <property type="entry name" value="MppA"/>
    <property type="match status" value="1"/>
</dbReference>
<dbReference type="STRING" id="55969.SD72_02420"/>
<dbReference type="SUPFAM" id="SSF53850">
    <property type="entry name" value="Periplasmic binding protein-like II"/>
    <property type="match status" value="1"/>
</dbReference>
<evidence type="ECO:0000313" key="3">
    <source>
        <dbReference type="EMBL" id="TQL42366.1"/>
    </source>
</evidence>
<dbReference type="PROSITE" id="PS51257">
    <property type="entry name" value="PROKAR_LIPOPROTEIN"/>
    <property type="match status" value="1"/>
</dbReference>
<dbReference type="GO" id="GO:0042597">
    <property type="term" value="C:periplasmic space"/>
    <property type="evidence" value="ECO:0007669"/>
    <property type="project" value="UniProtKB-ARBA"/>
</dbReference>
<dbReference type="GO" id="GO:0043190">
    <property type="term" value="C:ATP-binding cassette (ABC) transporter complex"/>
    <property type="evidence" value="ECO:0007669"/>
    <property type="project" value="InterPro"/>
</dbReference>